<reference evidence="2" key="1">
    <citation type="journal article" date="2013" name="Nat. Commun.">
        <title>Whole-genome sequencing of Oryza brachyantha reveals mechanisms underlying Oryza genome evolution.</title>
        <authorList>
            <person name="Chen J."/>
            <person name="Huang Q."/>
            <person name="Gao D."/>
            <person name="Wang J."/>
            <person name="Lang Y."/>
            <person name="Liu T."/>
            <person name="Li B."/>
            <person name="Bai Z."/>
            <person name="Luis Goicoechea J."/>
            <person name="Liang C."/>
            <person name="Chen C."/>
            <person name="Zhang W."/>
            <person name="Sun S."/>
            <person name="Liao Y."/>
            <person name="Zhang X."/>
            <person name="Yang L."/>
            <person name="Song C."/>
            <person name="Wang M."/>
            <person name="Shi J."/>
            <person name="Liu G."/>
            <person name="Liu J."/>
            <person name="Zhou H."/>
            <person name="Zhou W."/>
            <person name="Yu Q."/>
            <person name="An N."/>
            <person name="Chen Y."/>
            <person name="Cai Q."/>
            <person name="Wang B."/>
            <person name="Liu B."/>
            <person name="Min J."/>
            <person name="Huang Y."/>
            <person name="Wu H."/>
            <person name="Li Z."/>
            <person name="Zhang Y."/>
            <person name="Yin Y."/>
            <person name="Song W."/>
            <person name="Jiang J."/>
            <person name="Jackson S.A."/>
            <person name="Wing R.A."/>
            <person name="Wang J."/>
            <person name="Chen M."/>
        </authorList>
    </citation>
    <scope>NUCLEOTIDE SEQUENCE [LARGE SCALE GENOMIC DNA]</scope>
    <source>
        <strain evidence="2">cv. IRGC 101232</strain>
    </source>
</reference>
<name>J3LMY7_ORYBR</name>
<evidence type="ECO:0000313" key="3">
    <source>
        <dbReference type="Proteomes" id="UP000006038"/>
    </source>
</evidence>
<evidence type="ECO:0000256" key="1">
    <source>
        <dbReference type="SAM" id="MobiDB-lite"/>
    </source>
</evidence>
<protein>
    <submittedName>
        <fullName evidence="2">Uncharacterized protein</fullName>
    </submittedName>
</protein>
<sequence>MACCTTEWTAATEPLRYSSSSVIAMWTSEGSQTLPVALPQSAALRNAGARRKARPLAPPAIWPGKRTWLSNCDDLMASAGGKDCSDGDSTTITMAAEKNPDTRAAHSIALTLPQRCHRFLPPPPRLGFVHPKTPCRRAMASSNGSAAARLYPHSQQETDREHGGRSSGGGLPSPQLHRLALPGLVDRRVEWGRSEGESMRREGAR</sequence>
<feature type="region of interest" description="Disordered" evidence="1">
    <location>
        <begin position="137"/>
        <end position="205"/>
    </location>
</feature>
<keyword evidence="3" id="KW-1185">Reference proteome</keyword>
<evidence type="ECO:0000313" key="2">
    <source>
        <dbReference type="EnsemblPlants" id="OB03G24130.1"/>
    </source>
</evidence>
<dbReference type="Gramene" id="OB03G24130.1">
    <property type="protein sequence ID" value="OB03G24130.1"/>
    <property type="gene ID" value="OB03G24130"/>
</dbReference>
<feature type="compositionally biased region" description="Basic and acidic residues" evidence="1">
    <location>
        <begin position="185"/>
        <end position="205"/>
    </location>
</feature>
<organism evidence="2">
    <name type="scientific">Oryza brachyantha</name>
    <name type="common">malo sina</name>
    <dbReference type="NCBI Taxonomy" id="4533"/>
    <lineage>
        <taxon>Eukaryota</taxon>
        <taxon>Viridiplantae</taxon>
        <taxon>Streptophyta</taxon>
        <taxon>Embryophyta</taxon>
        <taxon>Tracheophyta</taxon>
        <taxon>Spermatophyta</taxon>
        <taxon>Magnoliopsida</taxon>
        <taxon>Liliopsida</taxon>
        <taxon>Poales</taxon>
        <taxon>Poaceae</taxon>
        <taxon>BOP clade</taxon>
        <taxon>Oryzoideae</taxon>
        <taxon>Oryzeae</taxon>
        <taxon>Oryzinae</taxon>
        <taxon>Oryza</taxon>
    </lineage>
</organism>
<reference evidence="2" key="2">
    <citation type="submission" date="2013-04" db="UniProtKB">
        <authorList>
            <consortium name="EnsemblPlants"/>
        </authorList>
    </citation>
    <scope>IDENTIFICATION</scope>
</reference>
<proteinExistence type="predicted"/>
<dbReference type="Proteomes" id="UP000006038">
    <property type="component" value="Chromosome 3"/>
</dbReference>
<dbReference type="AlphaFoldDB" id="J3LMY7"/>
<dbReference type="HOGENOM" id="CLU_1339360_0_0_1"/>
<dbReference type="EnsemblPlants" id="OB03G24130.1">
    <property type="protein sequence ID" value="OB03G24130.1"/>
    <property type="gene ID" value="OB03G24130"/>
</dbReference>
<accession>J3LMY7</accession>